<dbReference type="Gene3D" id="3.40.50.1000">
    <property type="entry name" value="HAD superfamily/HAD-like"/>
    <property type="match status" value="1"/>
</dbReference>
<dbReference type="InterPro" id="IPR036412">
    <property type="entry name" value="HAD-like_sf"/>
</dbReference>
<dbReference type="PANTHER" id="PTHR35134">
    <property type="entry name" value="NUCLEOTIDASE YQFW-RELATED"/>
    <property type="match status" value="1"/>
</dbReference>
<comment type="similarity">
    <text evidence="1">Belongs to the 5'(3')-deoxyribonucleotidase family.</text>
</comment>
<name>A0A1F6BXX4_9BACT</name>
<dbReference type="EMBL" id="MFKO01000008">
    <property type="protein sequence ID" value="OGG41367.1"/>
    <property type="molecule type" value="Genomic_DNA"/>
</dbReference>
<feature type="active site" description="Proton donor" evidence="2">
    <location>
        <position position="14"/>
    </location>
</feature>
<organism evidence="3 4">
    <name type="scientific">Candidatus Kaiserbacteria bacterium RIFCSPHIGHO2_01_FULL_46_22</name>
    <dbReference type="NCBI Taxonomy" id="1798475"/>
    <lineage>
        <taxon>Bacteria</taxon>
        <taxon>Candidatus Kaiseribacteriota</taxon>
    </lineage>
</organism>
<dbReference type="PANTHER" id="PTHR35134:SF2">
    <property type="entry name" value="NUCLEOTIDASE YQFW-RELATED"/>
    <property type="match status" value="1"/>
</dbReference>
<dbReference type="GO" id="GO:0009264">
    <property type="term" value="P:deoxyribonucleotide catabolic process"/>
    <property type="evidence" value="ECO:0007669"/>
    <property type="project" value="InterPro"/>
</dbReference>
<feature type="active site" description="Nucleophile" evidence="2">
    <location>
        <position position="12"/>
    </location>
</feature>
<dbReference type="SUPFAM" id="SSF56784">
    <property type="entry name" value="HAD-like"/>
    <property type="match status" value="1"/>
</dbReference>
<dbReference type="InterPro" id="IPR052419">
    <property type="entry name" value="5_3-deoxyribonucleotidase-like"/>
</dbReference>
<dbReference type="STRING" id="1798475.A2837_02515"/>
<dbReference type="Pfam" id="PF06941">
    <property type="entry name" value="NT5C"/>
    <property type="match status" value="1"/>
</dbReference>
<evidence type="ECO:0000256" key="2">
    <source>
        <dbReference type="PIRSR" id="PIRSR610708-1"/>
    </source>
</evidence>
<evidence type="ECO:0000313" key="4">
    <source>
        <dbReference type="Proteomes" id="UP000176322"/>
    </source>
</evidence>
<evidence type="ECO:0000313" key="3">
    <source>
        <dbReference type="EMBL" id="OGG41367.1"/>
    </source>
</evidence>
<sequence>MQTTGKKVIALDFDDVVAHFNAHFVVFHNKRYGTDLAYENLYLYDNWELMYGCDRETMALRAHEFYNSREHQEIKPVPGALEAITHLSQNYSLQIVTSRPEHIRDVTLNWINEFFPVHFEKIHFTNGFMGAAGSIIKKKSEVCREIGATVIIDDAIKHVKDVAASGLPALLFDRPWNREEIPSGIHRMHSWQEIVDWIKMNA</sequence>
<reference evidence="3 4" key="1">
    <citation type="journal article" date="2016" name="Nat. Commun.">
        <title>Thousands of microbial genomes shed light on interconnected biogeochemical processes in an aquifer system.</title>
        <authorList>
            <person name="Anantharaman K."/>
            <person name="Brown C.T."/>
            <person name="Hug L.A."/>
            <person name="Sharon I."/>
            <person name="Castelle C.J."/>
            <person name="Probst A.J."/>
            <person name="Thomas B.C."/>
            <person name="Singh A."/>
            <person name="Wilkins M.J."/>
            <person name="Karaoz U."/>
            <person name="Brodie E.L."/>
            <person name="Williams K.H."/>
            <person name="Hubbard S.S."/>
            <person name="Banfield J.F."/>
        </authorList>
    </citation>
    <scope>NUCLEOTIDE SEQUENCE [LARGE SCALE GENOMIC DNA]</scope>
</reference>
<dbReference type="AlphaFoldDB" id="A0A1F6BXX4"/>
<evidence type="ECO:0000256" key="1">
    <source>
        <dbReference type="ARBA" id="ARBA00009589"/>
    </source>
</evidence>
<dbReference type="GO" id="GO:0008253">
    <property type="term" value="F:5'-nucleotidase activity"/>
    <property type="evidence" value="ECO:0007669"/>
    <property type="project" value="InterPro"/>
</dbReference>
<protein>
    <recommendedName>
        <fullName evidence="5">Nucleotidase</fullName>
    </recommendedName>
</protein>
<evidence type="ECO:0008006" key="5">
    <source>
        <dbReference type="Google" id="ProtNLM"/>
    </source>
</evidence>
<accession>A0A1F6BXX4</accession>
<proteinExistence type="inferred from homology"/>
<dbReference type="Proteomes" id="UP000176322">
    <property type="component" value="Unassembled WGS sequence"/>
</dbReference>
<gene>
    <name evidence="3" type="ORF">A2837_02515</name>
</gene>
<comment type="caution">
    <text evidence="3">The sequence shown here is derived from an EMBL/GenBank/DDBJ whole genome shotgun (WGS) entry which is preliminary data.</text>
</comment>
<dbReference type="InterPro" id="IPR023214">
    <property type="entry name" value="HAD_sf"/>
</dbReference>
<dbReference type="InterPro" id="IPR010708">
    <property type="entry name" value="5'(3')-deoxyribonucleotidase"/>
</dbReference>